<dbReference type="SUPFAM" id="SSF56529">
    <property type="entry name" value="FAH"/>
    <property type="match status" value="1"/>
</dbReference>
<gene>
    <name evidence="3" type="ORF">C7419_103208</name>
</gene>
<sequence length="248" mass="26530">MTADTTTETTAETTAETTEYVIAPAPRASIAVADSHARFPIRRVFCVGRNYAAHAREMGKDPDREPPFFFTKPADAVVAAEGTVPYPPLTENLHHEIELVVALGKGGRNVSPSQALDLVWGYAVGVDLTRRDLQDVAKKMSRPWDWSKAFDASGPCGPLQPVSRIGHPEKGAIWLKVNGEERQVGDLDELIWPVADVIAYISESMELAPGDVIFTGTPAGVGALLPGDKVTAGVDGVGEIAFKVGQRG</sequence>
<evidence type="ECO:0000313" key="4">
    <source>
        <dbReference type="Proteomes" id="UP000245754"/>
    </source>
</evidence>
<dbReference type="PANTHER" id="PTHR11820">
    <property type="entry name" value="ACYLPYRUVASE"/>
    <property type="match status" value="1"/>
</dbReference>
<comment type="caution">
    <text evidence="3">The sequence shown here is derived from an EMBL/GenBank/DDBJ whole genome shotgun (WGS) entry which is preliminary data.</text>
</comment>
<keyword evidence="1" id="KW-0479">Metal-binding</keyword>
<dbReference type="EMBL" id="QGGT01000003">
    <property type="protein sequence ID" value="PWK33889.1"/>
    <property type="molecule type" value="Genomic_DNA"/>
</dbReference>
<dbReference type="AlphaFoldDB" id="A0A316EQM4"/>
<dbReference type="GO" id="GO:0018773">
    <property type="term" value="F:acetylpyruvate hydrolase activity"/>
    <property type="evidence" value="ECO:0007669"/>
    <property type="project" value="TreeGrafter"/>
</dbReference>
<keyword evidence="4" id="KW-1185">Reference proteome</keyword>
<dbReference type="InterPro" id="IPR036663">
    <property type="entry name" value="Fumarylacetoacetase_C_sf"/>
</dbReference>
<keyword evidence="3" id="KW-0378">Hydrolase</keyword>
<proteinExistence type="predicted"/>
<dbReference type="Proteomes" id="UP000245754">
    <property type="component" value="Unassembled WGS sequence"/>
</dbReference>
<evidence type="ECO:0000313" key="3">
    <source>
        <dbReference type="EMBL" id="PWK33889.1"/>
    </source>
</evidence>
<evidence type="ECO:0000259" key="2">
    <source>
        <dbReference type="Pfam" id="PF01557"/>
    </source>
</evidence>
<evidence type="ECO:0000256" key="1">
    <source>
        <dbReference type="ARBA" id="ARBA00022723"/>
    </source>
</evidence>
<dbReference type="InterPro" id="IPR011234">
    <property type="entry name" value="Fumarylacetoacetase-like_C"/>
</dbReference>
<keyword evidence="3" id="KW-0670">Pyruvate</keyword>
<dbReference type="Gene3D" id="3.90.850.10">
    <property type="entry name" value="Fumarylacetoacetase-like, C-terminal domain"/>
    <property type="match status" value="1"/>
</dbReference>
<protein>
    <submittedName>
        <fullName evidence="3">Fumarylpyruvate hydrolase</fullName>
    </submittedName>
</protein>
<dbReference type="PANTHER" id="PTHR11820:SF90">
    <property type="entry name" value="FLUTATHIONE S-TRANSFERASE"/>
    <property type="match status" value="1"/>
</dbReference>
<reference evidence="3 4" key="1">
    <citation type="submission" date="2018-05" db="EMBL/GenBank/DDBJ databases">
        <title>Genomic Encyclopedia of Type Strains, Phase IV (KMG-V): Genome sequencing to study the core and pangenomes of soil and plant-associated prokaryotes.</title>
        <authorList>
            <person name="Whitman W."/>
        </authorList>
    </citation>
    <scope>NUCLEOTIDE SEQUENCE [LARGE SCALE GENOMIC DNA]</scope>
    <source>
        <strain evidence="3 4">SLV-132</strain>
    </source>
</reference>
<name>A0A316EQM4_9BURK</name>
<dbReference type="Pfam" id="PF01557">
    <property type="entry name" value="FAA_hydrolase"/>
    <property type="match status" value="1"/>
</dbReference>
<dbReference type="RefSeq" id="WP_109583970.1">
    <property type="nucleotide sequence ID" value="NZ_QGGT01000003.1"/>
</dbReference>
<feature type="domain" description="Fumarylacetoacetase-like C-terminal" evidence="2">
    <location>
        <begin position="44"/>
        <end position="244"/>
    </location>
</feature>
<accession>A0A316EQM4</accession>
<organism evidence="3 4">
    <name type="scientific">Cupriavidus plantarum</name>
    <dbReference type="NCBI Taxonomy" id="942865"/>
    <lineage>
        <taxon>Bacteria</taxon>
        <taxon>Pseudomonadati</taxon>
        <taxon>Pseudomonadota</taxon>
        <taxon>Betaproteobacteria</taxon>
        <taxon>Burkholderiales</taxon>
        <taxon>Burkholderiaceae</taxon>
        <taxon>Cupriavidus</taxon>
    </lineage>
</organism>
<dbReference type="GO" id="GO:0046872">
    <property type="term" value="F:metal ion binding"/>
    <property type="evidence" value="ECO:0007669"/>
    <property type="project" value="UniProtKB-KW"/>
</dbReference>